<comment type="caution">
    <text evidence="2">The sequence shown here is derived from an EMBL/GenBank/DDBJ whole genome shotgun (WGS) entry which is preliminary data.</text>
</comment>
<dbReference type="EMBL" id="BQNB010013543">
    <property type="protein sequence ID" value="GJT17288.1"/>
    <property type="molecule type" value="Genomic_DNA"/>
</dbReference>
<reference evidence="2" key="1">
    <citation type="journal article" date="2022" name="Int. J. Mol. Sci.">
        <title>Draft Genome of Tanacetum Coccineum: Genomic Comparison of Closely Related Tanacetum-Family Plants.</title>
        <authorList>
            <person name="Yamashiro T."/>
            <person name="Shiraishi A."/>
            <person name="Nakayama K."/>
            <person name="Satake H."/>
        </authorList>
    </citation>
    <scope>NUCLEOTIDE SEQUENCE</scope>
</reference>
<evidence type="ECO:0000256" key="1">
    <source>
        <dbReference type="SAM" id="MobiDB-lite"/>
    </source>
</evidence>
<dbReference type="Proteomes" id="UP001151760">
    <property type="component" value="Unassembled WGS sequence"/>
</dbReference>
<evidence type="ECO:0000313" key="3">
    <source>
        <dbReference type="Proteomes" id="UP001151760"/>
    </source>
</evidence>
<reference evidence="2" key="2">
    <citation type="submission" date="2022-01" db="EMBL/GenBank/DDBJ databases">
        <authorList>
            <person name="Yamashiro T."/>
            <person name="Shiraishi A."/>
            <person name="Satake H."/>
            <person name="Nakayama K."/>
        </authorList>
    </citation>
    <scope>NUCLEOTIDE SEQUENCE</scope>
</reference>
<organism evidence="2 3">
    <name type="scientific">Tanacetum coccineum</name>
    <dbReference type="NCBI Taxonomy" id="301880"/>
    <lineage>
        <taxon>Eukaryota</taxon>
        <taxon>Viridiplantae</taxon>
        <taxon>Streptophyta</taxon>
        <taxon>Embryophyta</taxon>
        <taxon>Tracheophyta</taxon>
        <taxon>Spermatophyta</taxon>
        <taxon>Magnoliopsida</taxon>
        <taxon>eudicotyledons</taxon>
        <taxon>Gunneridae</taxon>
        <taxon>Pentapetalae</taxon>
        <taxon>asterids</taxon>
        <taxon>campanulids</taxon>
        <taxon>Asterales</taxon>
        <taxon>Asteraceae</taxon>
        <taxon>Asteroideae</taxon>
        <taxon>Anthemideae</taxon>
        <taxon>Anthemidinae</taxon>
        <taxon>Tanacetum</taxon>
    </lineage>
</organism>
<feature type="compositionally biased region" description="Polar residues" evidence="1">
    <location>
        <begin position="61"/>
        <end position="77"/>
    </location>
</feature>
<gene>
    <name evidence="2" type="ORF">Tco_0875994</name>
</gene>
<keyword evidence="3" id="KW-1185">Reference proteome</keyword>
<sequence length="229" mass="25582">MSKTSPKESVESNDMVHNYYLEEAKKKAQIQKEQALNSKPSVLKSARLSNTANGCKLKPRNSYQQPRNWPPSMSSRVSNKVVNITEPPRNSKSFLNSKNLVCPTCNKCIYRENHDAFILQYRFEVSPNKTSVVYMKTTPPRSGLTWKPTGRIFTSVGLRWIPTGKTVGTCLNINDSVIPLGKKTCTPNTVIFANSSSLSAVAILLVRQPALRRSGKEILASTVNLMHLR</sequence>
<evidence type="ECO:0000313" key="2">
    <source>
        <dbReference type="EMBL" id="GJT17288.1"/>
    </source>
</evidence>
<proteinExistence type="predicted"/>
<name>A0ABQ5BSJ8_9ASTR</name>
<protein>
    <submittedName>
        <fullName evidence="2">Uncharacterized protein</fullName>
    </submittedName>
</protein>
<accession>A0ABQ5BSJ8</accession>
<feature type="region of interest" description="Disordered" evidence="1">
    <location>
        <begin position="50"/>
        <end position="77"/>
    </location>
</feature>